<protein>
    <submittedName>
        <fullName evidence="1">Sporulation protein</fullName>
    </submittedName>
</protein>
<dbReference type="Proteomes" id="UP000250003">
    <property type="component" value="Chromosome"/>
</dbReference>
<dbReference type="KEGG" id="blau:DQQ01_14620"/>
<accession>A0A2Z4UES0</accession>
<sequence>MVTTKHKDCTERLLQINPALAAEARKILDLNKSERHIRGGLATREKYLHMGQS</sequence>
<proteinExistence type="predicted"/>
<dbReference type="AlphaFoldDB" id="A0A2Z4UES0"/>
<evidence type="ECO:0000313" key="1">
    <source>
        <dbReference type="EMBL" id="AWY99541.1"/>
    </source>
</evidence>
<dbReference type="OrthoDB" id="1682956at2"/>
<organism evidence="1 2">
    <name type="scientific">Blautia argi</name>
    <dbReference type="NCBI Taxonomy" id="1912897"/>
    <lineage>
        <taxon>Bacteria</taxon>
        <taxon>Bacillati</taxon>
        <taxon>Bacillota</taxon>
        <taxon>Clostridia</taxon>
        <taxon>Lachnospirales</taxon>
        <taxon>Lachnospiraceae</taxon>
        <taxon>Blautia</taxon>
    </lineage>
</organism>
<dbReference type="InterPro" id="IPR014208">
    <property type="entry name" value="Spore_III_D"/>
</dbReference>
<evidence type="ECO:0000313" key="2">
    <source>
        <dbReference type="Proteomes" id="UP000250003"/>
    </source>
</evidence>
<name>A0A2Z4UES0_9FIRM</name>
<gene>
    <name evidence="1" type="ORF">DQQ01_14620</name>
</gene>
<dbReference type="Pfam" id="PF12116">
    <property type="entry name" value="SpoIIID"/>
    <property type="match status" value="1"/>
</dbReference>
<reference evidence="2" key="1">
    <citation type="submission" date="2018-06" db="EMBL/GenBank/DDBJ databases">
        <title>Description of Blautia argi sp. nov., a new anaerobic isolated from dog feces.</title>
        <authorList>
            <person name="Chang Y.-H."/>
            <person name="Paek J."/>
            <person name="Shin Y."/>
        </authorList>
    </citation>
    <scope>NUCLEOTIDE SEQUENCE [LARGE SCALE GENOMIC DNA]</scope>
    <source>
        <strain evidence="2">KCTC 15426</strain>
    </source>
</reference>
<dbReference type="EMBL" id="CP030280">
    <property type="protein sequence ID" value="AWY99541.1"/>
    <property type="molecule type" value="Genomic_DNA"/>
</dbReference>
<keyword evidence="2" id="KW-1185">Reference proteome</keyword>